<accession>A0A4Q7PEU5</accession>
<feature type="transmembrane region" description="Helical" evidence="1">
    <location>
        <begin position="31"/>
        <end position="51"/>
    </location>
</feature>
<protein>
    <submittedName>
        <fullName evidence="3">Histidine kinase</fullName>
    </submittedName>
</protein>
<dbReference type="EMBL" id="SGXG01000001">
    <property type="protein sequence ID" value="RZS97372.1"/>
    <property type="molecule type" value="Genomic_DNA"/>
</dbReference>
<evidence type="ECO:0000313" key="4">
    <source>
        <dbReference type="Proteomes" id="UP000292209"/>
    </source>
</evidence>
<dbReference type="OrthoDB" id="9792992at2"/>
<dbReference type="InterPro" id="IPR010559">
    <property type="entry name" value="Sig_transdc_His_kin_internal"/>
</dbReference>
<feature type="domain" description="Signal transduction histidine kinase internal region" evidence="2">
    <location>
        <begin position="173"/>
        <end position="251"/>
    </location>
</feature>
<feature type="transmembrane region" description="Helical" evidence="1">
    <location>
        <begin position="57"/>
        <end position="78"/>
    </location>
</feature>
<keyword evidence="1" id="KW-1133">Transmembrane helix</keyword>
<evidence type="ECO:0000259" key="2">
    <source>
        <dbReference type="Pfam" id="PF06580"/>
    </source>
</evidence>
<evidence type="ECO:0000313" key="3">
    <source>
        <dbReference type="EMBL" id="RZS97372.1"/>
    </source>
</evidence>
<keyword evidence="4" id="KW-1185">Reference proteome</keyword>
<keyword evidence="1" id="KW-0812">Transmembrane</keyword>
<sequence>MDKGLSNIALNNPPWEKTWQKMRDFLTKKTVYHPFFWMVYFVFFYFAYNNLYEDKTFLSVLIIIYGISHFGMYYIFQYSPLKDWMKTKKFWLVPLVFIFLAIVFGYLIYLLMSLIFDRDLNQEFQSSTFSIIVYMVTSNIFTPVIFLGLKAQKENRKSRILEDKREKERIKNELHYLKSQVNPHFLFNTINSIYVLIKIDPEKASETLIKLSNLLRSQLYEFSVERIDIQKELEYLENYIELEKIRKGNRLDFKLEKEGELQGFQIAPLVLIPFLENCFKHLSTHLDRPNIIRVKIKRQGNTLEAEFFNTSESIAQNQQNTMGGLGLANIKRRLELVYPDQYELNIRKGEGDFNVNLKINF</sequence>
<keyword evidence="3" id="KW-0808">Transferase</keyword>
<dbReference type="Gene3D" id="3.30.565.10">
    <property type="entry name" value="Histidine kinase-like ATPase, C-terminal domain"/>
    <property type="match status" value="1"/>
</dbReference>
<dbReference type="AlphaFoldDB" id="A0A4Q7PEU5"/>
<proteinExistence type="predicted"/>
<dbReference type="Proteomes" id="UP000292209">
    <property type="component" value="Unassembled WGS sequence"/>
</dbReference>
<dbReference type="Pfam" id="PF06580">
    <property type="entry name" value="His_kinase"/>
    <property type="match status" value="1"/>
</dbReference>
<dbReference type="GO" id="GO:0016020">
    <property type="term" value="C:membrane"/>
    <property type="evidence" value="ECO:0007669"/>
    <property type="project" value="InterPro"/>
</dbReference>
<feature type="transmembrane region" description="Helical" evidence="1">
    <location>
        <begin position="128"/>
        <end position="149"/>
    </location>
</feature>
<keyword evidence="3" id="KW-0418">Kinase</keyword>
<dbReference type="PANTHER" id="PTHR34220">
    <property type="entry name" value="SENSOR HISTIDINE KINASE YPDA"/>
    <property type="match status" value="1"/>
</dbReference>
<dbReference type="InterPro" id="IPR050640">
    <property type="entry name" value="Bact_2-comp_sensor_kinase"/>
</dbReference>
<reference evidence="3 4" key="1">
    <citation type="submission" date="2019-02" db="EMBL/GenBank/DDBJ databases">
        <title>Genomic Encyclopedia of Archaeal and Bacterial Type Strains, Phase II (KMG-II): from individual species to whole genera.</title>
        <authorList>
            <person name="Goeker M."/>
        </authorList>
    </citation>
    <scope>NUCLEOTIDE SEQUENCE [LARGE SCALE GENOMIC DNA]</scope>
    <source>
        <strain evidence="3 4">DSM 21411</strain>
    </source>
</reference>
<dbReference type="GO" id="GO:0000155">
    <property type="term" value="F:phosphorelay sensor kinase activity"/>
    <property type="evidence" value="ECO:0007669"/>
    <property type="project" value="InterPro"/>
</dbReference>
<organism evidence="3 4">
    <name type="scientific">Cecembia calidifontis</name>
    <dbReference type="NCBI Taxonomy" id="1187080"/>
    <lineage>
        <taxon>Bacteria</taxon>
        <taxon>Pseudomonadati</taxon>
        <taxon>Bacteroidota</taxon>
        <taxon>Cytophagia</taxon>
        <taxon>Cytophagales</taxon>
        <taxon>Cyclobacteriaceae</taxon>
        <taxon>Cecembia</taxon>
    </lineage>
</organism>
<name>A0A4Q7PEU5_9BACT</name>
<comment type="caution">
    <text evidence="3">The sequence shown here is derived from an EMBL/GenBank/DDBJ whole genome shotgun (WGS) entry which is preliminary data.</text>
</comment>
<keyword evidence="1" id="KW-0472">Membrane</keyword>
<evidence type="ECO:0000256" key="1">
    <source>
        <dbReference type="SAM" id="Phobius"/>
    </source>
</evidence>
<dbReference type="SUPFAM" id="SSF55874">
    <property type="entry name" value="ATPase domain of HSP90 chaperone/DNA topoisomerase II/histidine kinase"/>
    <property type="match status" value="1"/>
</dbReference>
<gene>
    <name evidence="3" type="ORF">BC751_2978</name>
</gene>
<dbReference type="InterPro" id="IPR036890">
    <property type="entry name" value="HATPase_C_sf"/>
</dbReference>
<dbReference type="PANTHER" id="PTHR34220:SF7">
    <property type="entry name" value="SENSOR HISTIDINE KINASE YPDA"/>
    <property type="match status" value="1"/>
</dbReference>
<feature type="transmembrane region" description="Helical" evidence="1">
    <location>
        <begin position="90"/>
        <end position="116"/>
    </location>
</feature>